<feature type="region of interest" description="Disordered" evidence="1">
    <location>
        <begin position="1"/>
        <end position="24"/>
    </location>
</feature>
<reference evidence="2 3" key="1">
    <citation type="submission" date="2014-06" db="EMBL/GenBank/DDBJ databases">
        <title>Evolutionary Origins and Diversification of the Mycorrhizal Mutualists.</title>
        <authorList>
            <consortium name="DOE Joint Genome Institute"/>
            <consortium name="Mycorrhizal Genomics Consortium"/>
            <person name="Kohler A."/>
            <person name="Kuo A."/>
            <person name="Nagy L.G."/>
            <person name="Floudas D."/>
            <person name="Copeland A."/>
            <person name="Barry K.W."/>
            <person name="Cichocki N."/>
            <person name="Veneault-Fourrey C."/>
            <person name="LaButti K."/>
            <person name="Lindquist E.A."/>
            <person name="Lipzen A."/>
            <person name="Lundell T."/>
            <person name="Morin E."/>
            <person name="Murat C."/>
            <person name="Riley R."/>
            <person name="Ohm R."/>
            <person name="Sun H."/>
            <person name="Tunlid A."/>
            <person name="Henrissat B."/>
            <person name="Grigoriev I.V."/>
            <person name="Hibbett D.S."/>
            <person name="Martin F."/>
        </authorList>
    </citation>
    <scope>NUCLEOTIDE SEQUENCE [LARGE SCALE GENOMIC DNA]</scope>
    <source>
        <strain evidence="2 3">SS14</strain>
    </source>
</reference>
<organism evidence="2 3">
    <name type="scientific">Sphaerobolus stellatus (strain SS14)</name>
    <dbReference type="NCBI Taxonomy" id="990650"/>
    <lineage>
        <taxon>Eukaryota</taxon>
        <taxon>Fungi</taxon>
        <taxon>Dikarya</taxon>
        <taxon>Basidiomycota</taxon>
        <taxon>Agaricomycotina</taxon>
        <taxon>Agaricomycetes</taxon>
        <taxon>Phallomycetidae</taxon>
        <taxon>Geastrales</taxon>
        <taxon>Sphaerobolaceae</taxon>
        <taxon>Sphaerobolus</taxon>
    </lineage>
</organism>
<accession>A0A0C9VCE5</accession>
<protein>
    <recommendedName>
        <fullName evidence="4">HTH CENPB-type domain-containing protein</fullName>
    </recommendedName>
</protein>
<dbReference type="EMBL" id="KN837194">
    <property type="protein sequence ID" value="KIJ34981.1"/>
    <property type="molecule type" value="Genomic_DNA"/>
</dbReference>
<evidence type="ECO:0000313" key="2">
    <source>
        <dbReference type="EMBL" id="KIJ34981.1"/>
    </source>
</evidence>
<keyword evidence="3" id="KW-1185">Reference proteome</keyword>
<name>A0A0C9VCE5_SPHS4</name>
<dbReference type="SUPFAM" id="SSF46689">
    <property type="entry name" value="Homeodomain-like"/>
    <property type="match status" value="1"/>
</dbReference>
<proteinExistence type="predicted"/>
<sequence length="260" mass="28792">MKQKKATENSANGSSGSNTSNNVKKARKNVLGDATQCVINEEGREVEDRELRIKEVMDAVCTGTARSINAAAIQYRIPTSTLTYRLGGHSSYREGHINQQILTPAQITVLLDWCKTAGDRGVAWTRLELRQKVFDMSGCTPSDKWVTRFLERHLEVSAYRPRPLDPKREVIARYKIPIENIYNTNEKGVQLGGGRKASTVKRLFATGSKSRYILKADSLLLCTIIEAVCADGTAVPPCIIMPPGETGDWMDVEGLALHKQ</sequence>
<evidence type="ECO:0008006" key="4">
    <source>
        <dbReference type="Google" id="ProtNLM"/>
    </source>
</evidence>
<evidence type="ECO:0000256" key="1">
    <source>
        <dbReference type="SAM" id="MobiDB-lite"/>
    </source>
</evidence>
<dbReference type="Proteomes" id="UP000054279">
    <property type="component" value="Unassembled WGS sequence"/>
</dbReference>
<gene>
    <name evidence="2" type="ORF">M422DRAFT_262940</name>
</gene>
<dbReference type="InterPro" id="IPR009057">
    <property type="entry name" value="Homeodomain-like_sf"/>
</dbReference>
<dbReference type="HOGENOM" id="CLU_013929_2_0_1"/>
<feature type="compositionally biased region" description="Low complexity" evidence="1">
    <location>
        <begin position="8"/>
        <end position="22"/>
    </location>
</feature>
<dbReference type="AlphaFoldDB" id="A0A0C9VCE5"/>
<dbReference type="OrthoDB" id="3265672at2759"/>
<evidence type="ECO:0000313" key="3">
    <source>
        <dbReference type="Proteomes" id="UP000054279"/>
    </source>
</evidence>